<feature type="transmembrane region" description="Helical" evidence="1">
    <location>
        <begin position="251"/>
        <end position="270"/>
    </location>
</feature>
<evidence type="ECO:0008006" key="4">
    <source>
        <dbReference type="Google" id="ProtNLM"/>
    </source>
</evidence>
<proteinExistence type="predicted"/>
<feature type="transmembrane region" description="Helical" evidence="1">
    <location>
        <begin position="277"/>
        <end position="298"/>
    </location>
</feature>
<dbReference type="Proteomes" id="UP001254813">
    <property type="component" value="Unassembled WGS sequence"/>
</dbReference>
<feature type="transmembrane region" description="Helical" evidence="1">
    <location>
        <begin position="136"/>
        <end position="160"/>
    </location>
</feature>
<feature type="transmembrane region" description="Helical" evidence="1">
    <location>
        <begin position="172"/>
        <end position="195"/>
    </location>
</feature>
<evidence type="ECO:0000313" key="2">
    <source>
        <dbReference type="EMBL" id="MDS0293065.1"/>
    </source>
</evidence>
<evidence type="ECO:0000256" key="1">
    <source>
        <dbReference type="SAM" id="Phobius"/>
    </source>
</evidence>
<dbReference type="RefSeq" id="WP_310926897.1">
    <property type="nucleotide sequence ID" value="NZ_JAMQOQ010000001.1"/>
</dbReference>
<sequence>MSPKRGFASAKRPLSTELGVVTAGLVVLFVWSRLVGLAASRAAVGSLPSVEWVPVGPAFAGGLFALGVVALAGAFAAVRGVDAGLSLPSRADLRFVGLAVATPVVLVGVTAFVGLYTGVPYSSLTMTYYPDPASPATLALVGVGTAVAVPCLAVTCQVLVQGSLARAFDGGRAVLATTLVAAFATLSTAGGLTAVPERGKLAGAAAFVLALAVLRYAADAVGGRARSLAAATASLFAAALLLAGVAGVESIAAGLFALAHLAVLGVAAYAYERTGSLLVPALAYLSVSLSNAAVVLVVEAGGTPF</sequence>
<comment type="caution">
    <text evidence="2">The sequence shown here is derived from an EMBL/GenBank/DDBJ whole genome shotgun (WGS) entry which is preliminary data.</text>
</comment>
<keyword evidence="1" id="KW-1133">Transmembrane helix</keyword>
<organism evidence="2 3">
    <name type="scientific">Halogeometricum luteum</name>
    <dbReference type="NCBI Taxonomy" id="2950537"/>
    <lineage>
        <taxon>Archaea</taxon>
        <taxon>Methanobacteriati</taxon>
        <taxon>Methanobacteriota</taxon>
        <taxon>Stenosarchaea group</taxon>
        <taxon>Halobacteria</taxon>
        <taxon>Halobacteriales</taxon>
        <taxon>Haloferacaceae</taxon>
        <taxon>Halogeometricum</taxon>
    </lineage>
</organism>
<name>A0ABU2FX00_9EURY</name>
<feature type="transmembrane region" description="Helical" evidence="1">
    <location>
        <begin position="58"/>
        <end position="81"/>
    </location>
</feature>
<keyword evidence="1" id="KW-0812">Transmembrane</keyword>
<keyword evidence="3" id="KW-1185">Reference proteome</keyword>
<feature type="transmembrane region" description="Helical" evidence="1">
    <location>
        <begin position="201"/>
        <end position="218"/>
    </location>
</feature>
<feature type="transmembrane region" description="Helical" evidence="1">
    <location>
        <begin position="93"/>
        <end position="116"/>
    </location>
</feature>
<keyword evidence="1" id="KW-0472">Membrane</keyword>
<gene>
    <name evidence="2" type="ORF">NDI79_02630</name>
</gene>
<feature type="transmembrane region" description="Helical" evidence="1">
    <location>
        <begin position="225"/>
        <end position="245"/>
    </location>
</feature>
<dbReference type="EMBL" id="JAMQOQ010000001">
    <property type="protein sequence ID" value="MDS0293065.1"/>
    <property type="molecule type" value="Genomic_DNA"/>
</dbReference>
<protein>
    <recommendedName>
        <fullName evidence="4">CAAX protease self-immunity</fullName>
    </recommendedName>
</protein>
<reference evidence="2 3" key="1">
    <citation type="submission" date="2022-06" db="EMBL/GenBank/DDBJ databases">
        <title>Halogeometricum sp. a new haloarchaeum isolate from saline soil.</title>
        <authorList>
            <person name="Strakova D."/>
            <person name="Galisteo C."/>
            <person name="Sanchez-Porro C."/>
            <person name="Ventosa A."/>
        </authorList>
    </citation>
    <scope>NUCLEOTIDE SEQUENCE [LARGE SCALE GENOMIC DNA]</scope>
    <source>
        <strain evidence="3">S3BR25-2</strain>
    </source>
</reference>
<accession>A0ABU2FX00</accession>
<evidence type="ECO:0000313" key="3">
    <source>
        <dbReference type="Proteomes" id="UP001254813"/>
    </source>
</evidence>